<dbReference type="Proteomes" id="UP000291101">
    <property type="component" value="Unassembled WGS sequence"/>
</dbReference>
<dbReference type="GO" id="GO:0016747">
    <property type="term" value="F:acyltransferase activity, transferring groups other than amino-acyl groups"/>
    <property type="evidence" value="ECO:0007669"/>
    <property type="project" value="InterPro"/>
</dbReference>
<dbReference type="SUPFAM" id="SSF55729">
    <property type="entry name" value="Acyl-CoA N-acyltransferases (Nat)"/>
    <property type="match status" value="1"/>
</dbReference>
<feature type="domain" description="N-acetyltransferase" evidence="1">
    <location>
        <begin position="82"/>
        <end position="151"/>
    </location>
</feature>
<accession>A0A4V1RQM5</accession>
<dbReference type="RefSeq" id="WP_129425599.1">
    <property type="nucleotide sequence ID" value="NZ_SDWV01000004.1"/>
</dbReference>
<reference evidence="2 3" key="1">
    <citation type="submission" date="2019-01" db="EMBL/GenBank/DDBJ databases">
        <title>Novel species of Nocardioides.</title>
        <authorList>
            <person name="Liu Q."/>
            <person name="X Y.-H."/>
        </authorList>
    </citation>
    <scope>NUCLEOTIDE SEQUENCE [LARGE SCALE GENOMIC DNA]</scope>
    <source>
        <strain evidence="2 3">HLT2-9</strain>
    </source>
</reference>
<name>A0A4V1RQM5_9ACTN</name>
<dbReference type="AlphaFoldDB" id="A0A4V1RQM5"/>
<sequence>MIEQIKLRDSTDAFAISLRPTDKAALVAGFEALTPDSRRHRFLASVKHLSESMLERLVDDVDGIDHTALVLCVETSPDVYDPVAVARMVRYADVPDAADLAVTVKDEWQGRGVATGLLDVLMRQRPVGVDRIVTEVFNDNEASLSMLRRLGHTTVKDVGSGVSEVAVELPPVPSVAGSRVPSGQGAIDDTRVLVPGPSASAVPRPLLSDPGHRHALRTRDQVCPWFN</sequence>
<evidence type="ECO:0000259" key="1">
    <source>
        <dbReference type="Pfam" id="PF00583"/>
    </source>
</evidence>
<keyword evidence="3" id="KW-1185">Reference proteome</keyword>
<keyword evidence="2" id="KW-0808">Transferase</keyword>
<dbReference type="InterPro" id="IPR016181">
    <property type="entry name" value="Acyl_CoA_acyltransferase"/>
</dbReference>
<organism evidence="2 3">
    <name type="scientific">Nocardioides zhouii</name>
    <dbReference type="NCBI Taxonomy" id="1168729"/>
    <lineage>
        <taxon>Bacteria</taxon>
        <taxon>Bacillati</taxon>
        <taxon>Actinomycetota</taxon>
        <taxon>Actinomycetes</taxon>
        <taxon>Propionibacteriales</taxon>
        <taxon>Nocardioidaceae</taxon>
        <taxon>Nocardioides</taxon>
    </lineage>
</organism>
<protein>
    <submittedName>
        <fullName evidence="2">GNAT family N-acetyltransferase</fullName>
    </submittedName>
</protein>
<evidence type="ECO:0000313" key="3">
    <source>
        <dbReference type="Proteomes" id="UP000291101"/>
    </source>
</evidence>
<proteinExistence type="predicted"/>
<dbReference type="Pfam" id="PF00583">
    <property type="entry name" value="Acetyltransf_1"/>
    <property type="match status" value="1"/>
</dbReference>
<evidence type="ECO:0000313" key="2">
    <source>
        <dbReference type="EMBL" id="RYC13377.1"/>
    </source>
</evidence>
<dbReference type="Gene3D" id="3.40.630.30">
    <property type="match status" value="1"/>
</dbReference>
<gene>
    <name evidence="2" type="ORF">EUA94_05795</name>
</gene>
<dbReference type="OrthoDB" id="4256927at2"/>
<comment type="caution">
    <text evidence="2">The sequence shown here is derived from an EMBL/GenBank/DDBJ whole genome shotgun (WGS) entry which is preliminary data.</text>
</comment>
<dbReference type="EMBL" id="SDWV01000004">
    <property type="protein sequence ID" value="RYC13377.1"/>
    <property type="molecule type" value="Genomic_DNA"/>
</dbReference>
<dbReference type="InterPro" id="IPR000182">
    <property type="entry name" value="GNAT_dom"/>
</dbReference>